<dbReference type="Proteomes" id="UP001363151">
    <property type="component" value="Unassembled WGS sequence"/>
</dbReference>
<dbReference type="CDD" id="cd06257">
    <property type="entry name" value="DnaJ"/>
    <property type="match status" value="1"/>
</dbReference>
<evidence type="ECO:0000313" key="4">
    <source>
        <dbReference type="Proteomes" id="UP001363151"/>
    </source>
</evidence>
<protein>
    <submittedName>
        <fullName evidence="3">DnaJ-like protein</fullName>
    </submittedName>
</protein>
<dbReference type="Pfam" id="PF00226">
    <property type="entry name" value="DnaJ"/>
    <property type="match status" value="1"/>
</dbReference>
<feature type="domain" description="J" evidence="2">
    <location>
        <begin position="61"/>
        <end position="125"/>
    </location>
</feature>
<dbReference type="InterPro" id="IPR036869">
    <property type="entry name" value="J_dom_sf"/>
</dbReference>
<dbReference type="PROSITE" id="PS50076">
    <property type="entry name" value="DNAJ_2"/>
    <property type="match status" value="1"/>
</dbReference>
<comment type="caution">
    <text evidence="3">The sequence shown here is derived from an EMBL/GenBank/DDBJ whole genome shotgun (WGS) entry which is preliminary data.</text>
</comment>
<feature type="region of interest" description="Disordered" evidence="1">
    <location>
        <begin position="28"/>
        <end position="58"/>
    </location>
</feature>
<dbReference type="EMBL" id="JBBJCI010000375">
    <property type="protein sequence ID" value="KAK7231694.1"/>
    <property type="molecule type" value="Genomic_DNA"/>
</dbReference>
<organism evidence="3 4">
    <name type="scientific">Aureococcus anophagefferens</name>
    <name type="common">Harmful bloom alga</name>
    <dbReference type="NCBI Taxonomy" id="44056"/>
    <lineage>
        <taxon>Eukaryota</taxon>
        <taxon>Sar</taxon>
        <taxon>Stramenopiles</taxon>
        <taxon>Ochrophyta</taxon>
        <taxon>Pelagophyceae</taxon>
        <taxon>Pelagomonadales</taxon>
        <taxon>Pelagomonadaceae</taxon>
        <taxon>Aureococcus</taxon>
    </lineage>
</organism>
<dbReference type="PRINTS" id="PR00625">
    <property type="entry name" value="JDOMAIN"/>
</dbReference>
<dbReference type="PANTHER" id="PTHR44144:SF1">
    <property type="entry name" value="DNAJ HOMOLOG SUBFAMILY C MEMBER 9"/>
    <property type="match status" value="1"/>
</dbReference>
<sequence>MCRGQAWDPVAGKYETYDLRKDADRYVGPAADARPAGPCGAAADFPAEESKEDGESAPDTALYDALGVDPCASAGEIKKAYYRKALKVHPDKHRRRRRRAQFQKIGAAYRVLGDADARRRYDDTGAAADAEDGQAPWDPRATSLVAGSRASRARRGRRLRWRARGVRSAASPAPASARARRRARAAATHYRYAREGADVLVKSERFKKAGDVAKAAVACQPIDVRPPGEHGDASS</sequence>
<proteinExistence type="predicted"/>
<evidence type="ECO:0000313" key="3">
    <source>
        <dbReference type="EMBL" id="KAK7231694.1"/>
    </source>
</evidence>
<dbReference type="Gene3D" id="1.10.287.110">
    <property type="entry name" value="DnaJ domain"/>
    <property type="match status" value="1"/>
</dbReference>
<dbReference type="InterPro" id="IPR001623">
    <property type="entry name" value="DnaJ_domain"/>
</dbReference>
<dbReference type="PANTHER" id="PTHR44144">
    <property type="entry name" value="DNAJ HOMOLOG SUBFAMILY C MEMBER 9"/>
    <property type="match status" value="1"/>
</dbReference>
<dbReference type="SUPFAM" id="SSF46565">
    <property type="entry name" value="Chaperone J-domain"/>
    <property type="match status" value="1"/>
</dbReference>
<reference evidence="3 4" key="1">
    <citation type="submission" date="2024-03" db="EMBL/GenBank/DDBJ databases">
        <title>Aureococcus anophagefferens CCMP1851 and Kratosvirus quantuckense: Draft genome of a second virus-susceptible host strain in the model system.</title>
        <authorList>
            <person name="Chase E."/>
            <person name="Truchon A.R."/>
            <person name="Schepens W."/>
            <person name="Wilhelm S.W."/>
        </authorList>
    </citation>
    <scope>NUCLEOTIDE SEQUENCE [LARGE SCALE GENOMIC DNA]</scope>
    <source>
        <strain evidence="3 4">CCMP1851</strain>
    </source>
</reference>
<name>A0ABR1FIV7_AURAN</name>
<evidence type="ECO:0000259" key="2">
    <source>
        <dbReference type="PROSITE" id="PS50076"/>
    </source>
</evidence>
<dbReference type="SMART" id="SM00271">
    <property type="entry name" value="DnaJ"/>
    <property type="match status" value="1"/>
</dbReference>
<dbReference type="InterPro" id="IPR052594">
    <property type="entry name" value="J_domain-containing_protein"/>
</dbReference>
<evidence type="ECO:0000256" key="1">
    <source>
        <dbReference type="SAM" id="MobiDB-lite"/>
    </source>
</evidence>
<keyword evidence="4" id="KW-1185">Reference proteome</keyword>
<feature type="compositionally biased region" description="Acidic residues" evidence="1">
    <location>
        <begin position="46"/>
        <end position="56"/>
    </location>
</feature>
<gene>
    <name evidence="3" type="primary">DNAJC17</name>
    <name evidence="3" type="ORF">SO694_00123080</name>
</gene>
<accession>A0ABR1FIV7</accession>